<organism evidence="3 4">
    <name type="scientific">Bacteroides xylanisolvens</name>
    <dbReference type="NCBI Taxonomy" id="371601"/>
    <lineage>
        <taxon>Bacteria</taxon>
        <taxon>Pseudomonadati</taxon>
        <taxon>Bacteroidota</taxon>
        <taxon>Bacteroidia</taxon>
        <taxon>Bacteroidales</taxon>
        <taxon>Bacteroidaceae</taxon>
        <taxon>Bacteroides</taxon>
    </lineage>
</organism>
<dbReference type="AlphaFoldDB" id="A0A415KIS5"/>
<dbReference type="Gene3D" id="2.60.40.1740">
    <property type="entry name" value="hypothetical protein (bacova_03559)"/>
    <property type="match status" value="2"/>
</dbReference>
<dbReference type="InterPro" id="IPR013728">
    <property type="entry name" value="BT_3987-like_N"/>
</dbReference>
<sequence length="527" mass="60004">MKKSISIILLASSLLFILLSCNDNDDNYVPEAYRKILSLKESGIKDYSMNANQSSITENILILRGGGEPHSESNMEMYIMSKEEACEAWGYELEQIELIPSDSYTFPEGTVLKLDAEESYRYIPITFYPSRIYNAIKENQEAQWVLPIVLHSLSDTINQSMNKLLMRIDVYSPLVTWKQDEIENIEIVYKEKELPITLQITYSENNTLDFEATQDDNIDLKTLVDNFNKVQGTNHELLPESSYDLHSFSFTADSKTATSKIILKRDGLTADQTYVLPLKLKLSTELIDITESVKYLVVTNPKYCFEDLDKSKWNIVYCNSEIAGWGQALNLIDGNNETAWVSNWNYFQWYNIAEYDDLYFGGNVSLQDAQFGNVSATELHPNNYWTCIGRRTASQIQIVVDLGESITLGGVGFRKNNNELGDIALKAFEVNMSETFTFNPPYENLNNYNLLDDGNDWGESVIEGETPLYAGDFWYTLADMKTSVIKSGRYLKLHPLSTYHEGNPFCSSVHELFVKKLISVDGKSVTD</sequence>
<reference evidence="3 4" key="1">
    <citation type="submission" date="2018-08" db="EMBL/GenBank/DDBJ databases">
        <title>A genome reference for cultivated species of the human gut microbiota.</title>
        <authorList>
            <person name="Zou Y."/>
            <person name="Xue W."/>
            <person name="Luo G."/>
        </authorList>
    </citation>
    <scope>NUCLEOTIDE SEQUENCE [LARGE SCALE GENOMIC DNA]</scope>
    <source>
        <strain evidence="3 4">AF38-2</strain>
    </source>
</reference>
<gene>
    <name evidence="3" type="ORF">DW027_15155</name>
</gene>
<dbReference type="PROSITE" id="PS51257">
    <property type="entry name" value="PROKAR_LIPOPROTEIN"/>
    <property type="match status" value="1"/>
</dbReference>
<dbReference type="Proteomes" id="UP000284495">
    <property type="component" value="Unassembled WGS sequence"/>
</dbReference>
<evidence type="ECO:0000259" key="2">
    <source>
        <dbReference type="Pfam" id="PF08522"/>
    </source>
</evidence>
<dbReference type="Pfam" id="PF08522">
    <property type="entry name" value="BT_3987-like_N"/>
    <property type="match status" value="1"/>
</dbReference>
<dbReference type="RefSeq" id="WP_118219176.1">
    <property type="nucleotide sequence ID" value="NZ_JAQEAW010000014.1"/>
</dbReference>
<dbReference type="EMBL" id="QROO01000019">
    <property type="protein sequence ID" value="RHL36169.1"/>
    <property type="molecule type" value="Genomic_DNA"/>
</dbReference>
<evidence type="ECO:0000256" key="1">
    <source>
        <dbReference type="SAM" id="SignalP"/>
    </source>
</evidence>
<proteinExistence type="predicted"/>
<comment type="caution">
    <text evidence="3">The sequence shown here is derived from an EMBL/GenBank/DDBJ whole genome shotgun (WGS) entry which is preliminary data.</text>
</comment>
<dbReference type="Gene3D" id="2.60.120.260">
    <property type="entry name" value="Galactose-binding domain-like"/>
    <property type="match status" value="1"/>
</dbReference>
<feature type="signal peptide" evidence="1">
    <location>
        <begin position="1"/>
        <end position="25"/>
    </location>
</feature>
<protein>
    <submittedName>
        <fullName evidence="3">DUF1735 domain-containing protein</fullName>
    </submittedName>
</protein>
<evidence type="ECO:0000313" key="3">
    <source>
        <dbReference type="EMBL" id="RHL36169.1"/>
    </source>
</evidence>
<feature type="chain" id="PRO_5018965348" evidence="1">
    <location>
        <begin position="26"/>
        <end position="527"/>
    </location>
</feature>
<evidence type="ECO:0000313" key="4">
    <source>
        <dbReference type="Proteomes" id="UP000284495"/>
    </source>
</evidence>
<accession>A0A415KIS5</accession>
<feature type="domain" description="BT-3987-like N-terminal" evidence="2">
    <location>
        <begin position="187"/>
        <end position="281"/>
    </location>
</feature>
<keyword evidence="1" id="KW-0732">Signal</keyword>
<name>A0A415KIS5_9BACE</name>